<reference evidence="13 14" key="1">
    <citation type="journal article" date="2015" name="Genome Announc.">
        <title>Expanding the biotechnology potential of lactobacilli through comparative genomics of 213 strains and associated genera.</title>
        <authorList>
            <person name="Sun Z."/>
            <person name="Harris H.M."/>
            <person name="McCann A."/>
            <person name="Guo C."/>
            <person name="Argimon S."/>
            <person name="Zhang W."/>
            <person name="Yang X."/>
            <person name="Jeffery I.B."/>
            <person name="Cooney J.C."/>
            <person name="Kagawa T.F."/>
            <person name="Liu W."/>
            <person name="Song Y."/>
            <person name="Salvetti E."/>
            <person name="Wrobel A."/>
            <person name="Rasinkangas P."/>
            <person name="Parkhill J."/>
            <person name="Rea M.C."/>
            <person name="O'Sullivan O."/>
            <person name="Ritari J."/>
            <person name="Douillard F.P."/>
            <person name="Paul Ross R."/>
            <person name="Yang R."/>
            <person name="Briner A.E."/>
            <person name="Felis G.E."/>
            <person name="de Vos W.M."/>
            <person name="Barrangou R."/>
            <person name="Klaenhammer T.R."/>
            <person name="Caufield P.W."/>
            <person name="Cui Y."/>
            <person name="Zhang H."/>
            <person name="O'Toole P.W."/>
        </authorList>
    </citation>
    <scope>NUCLEOTIDE SEQUENCE [LARGE SCALE GENOMIC DNA]</scope>
    <source>
        <strain evidence="13 14">DSM 20253</strain>
    </source>
</reference>
<sequence>MNKDSVYAIVDLETTGTNVQKGDRIIQFGCVLVQHGQIIDQLAFDVNPERSVPSAILQLTHLTTKRLAVAPYFEDVATTIRQLLQQTVFVAHNVNFDYPFLNAELQRVGQPALNLAAIDTVELAQVLLPTAISYRLRDLTKLLAIEHTNPHQADSDALVTAKLFIALTQRLAQLPLVTRQALAKCAVYAVRQTSDYFDYYAQQSAGKLPDYLYISHGLALRKKQTATTRLTVPTKNYPQTDVEKKHYLQPLLKWRKTQGKMMDAIYFNFTHEQPQPLILEAATGLGKSLGYLLPFSFLLQGKRQLVVSTATAVLQAQFVQQTVPLLNQLLDMNLTAAIVKSPQHYIDLAKFKQALQTTDKLKPVQLLKMQLLVWLTMTTTGDFTELHLANYQAPLFAQICHYNQDIVSAETPFAADDFWRAARQRQQQADVLVTNHAFLSQHAVDTIFFPKESYLVVDEAQQFPAAATKASGHQLMGDTITLLLKHLHQLLAGNSAQTTLAKLVEAAPLVHYTVMSLDYGLSEFEQLLIHLQGQLNESFMQPLTSSQRAGGYFERVLDNHALANWLQENRGSCRKLYQLLNNCLLLSNKLSSQLLTQQVQWLKSEQKIWLTFNQYVQGLVTLRQQLQTVFTLLNQPDQGQLVWLTLKDNGDVASLALHLSRLDIAPISQQLLTHFAPPVFTGATLSVDHRFTYFKQSMGVMATQFVEKRFASPFRYKRQAALFAVTDGPGVREATTDDYAAYVAQALVQLLQHNHRQTLVLFNSLQMITAVYRMLLQTELPKHHEIFAQGVTGSKERIIKRFGISERGILLGTGSFWAGIDLPKKALEQVIIARLPFAAPNDALTKARYQKIEQAHQNPFFKAALPQATLKLRQGFGRLIRTSSDYGVLVILDKRIMATNYGKRMLKALPTSLPKTAVSLSELGSQVGQFFAAKV</sequence>
<gene>
    <name evidence="10 11" type="primary">dinG</name>
    <name evidence="13" type="ORF">FC24_GL001052</name>
</gene>
<dbReference type="InterPro" id="IPR014013">
    <property type="entry name" value="Helic_SF1/SF2_ATP-bd_DinG/Rad3"/>
</dbReference>
<dbReference type="InterPro" id="IPR006310">
    <property type="entry name" value="DinG"/>
</dbReference>
<dbReference type="SMART" id="SM00479">
    <property type="entry name" value="EXOIII"/>
    <property type="match status" value="1"/>
</dbReference>
<dbReference type="EC" id="3.1.-.-" evidence="10 11"/>
<keyword evidence="4 10" id="KW-0540">Nuclease</keyword>
<dbReference type="PATRIC" id="fig|1423796.3.peg.1076"/>
<organism evidence="13 14">
    <name type="scientific">Loigolactobacillus rennini DSM 20253</name>
    <dbReference type="NCBI Taxonomy" id="1423796"/>
    <lineage>
        <taxon>Bacteria</taxon>
        <taxon>Bacillati</taxon>
        <taxon>Bacillota</taxon>
        <taxon>Bacilli</taxon>
        <taxon>Lactobacillales</taxon>
        <taxon>Lactobacillaceae</taxon>
        <taxon>Loigolactobacillus</taxon>
    </lineage>
</organism>
<dbReference type="GO" id="GO:0006260">
    <property type="term" value="P:DNA replication"/>
    <property type="evidence" value="ECO:0007669"/>
    <property type="project" value="UniProtKB-KW"/>
</dbReference>
<dbReference type="InterPro" id="IPR045028">
    <property type="entry name" value="DinG/Rad3-like"/>
</dbReference>
<protein>
    <recommendedName>
        <fullName evidence="10 11">3'-5' exonuclease DinG</fullName>
        <ecNumber evidence="10 11">3.1.-.-</ecNumber>
    </recommendedName>
</protein>
<feature type="binding site" evidence="10">
    <location>
        <begin position="281"/>
        <end position="288"/>
    </location>
    <ligand>
        <name>ATP</name>
        <dbReference type="ChEBI" id="CHEBI:30616"/>
    </ligand>
</feature>
<dbReference type="GO" id="GO:0008408">
    <property type="term" value="F:3'-5' exonuclease activity"/>
    <property type="evidence" value="ECO:0007669"/>
    <property type="project" value="UniProtKB-UniRule"/>
</dbReference>
<feature type="domain" description="Helicase ATP-binding" evidence="12">
    <location>
        <begin position="244"/>
        <end position="507"/>
    </location>
</feature>
<dbReference type="GO" id="GO:0005524">
    <property type="term" value="F:ATP binding"/>
    <property type="evidence" value="ECO:0007669"/>
    <property type="project" value="UniProtKB-UniRule"/>
</dbReference>
<comment type="function">
    <text evidence="10 11">3'-5' exonuclease.</text>
</comment>
<evidence type="ECO:0000256" key="6">
    <source>
        <dbReference type="ARBA" id="ARBA00022801"/>
    </source>
</evidence>
<dbReference type="InterPro" id="IPR013520">
    <property type="entry name" value="Ribonucl_H"/>
</dbReference>
<dbReference type="InterPro" id="IPR027417">
    <property type="entry name" value="P-loop_NTPase"/>
</dbReference>
<dbReference type="STRING" id="1423796.FC24_GL001052"/>
<feature type="short sequence motif" description="DEAH box" evidence="10">
    <location>
        <begin position="458"/>
        <end position="461"/>
    </location>
</feature>
<keyword evidence="14" id="KW-1185">Reference proteome</keyword>
<evidence type="ECO:0000259" key="12">
    <source>
        <dbReference type="PROSITE" id="PS51193"/>
    </source>
</evidence>
<keyword evidence="9" id="KW-0239">DNA-directed DNA polymerase</keyword>
<dbReference type="Gene3D" id="3.30.420.10">
    <property type="entry name" value="Ribonuclease H-like superfamily/Ribonuclease H"/>
    <property type="match status" value="1"/>
</dbReference>
<keyword evidence="8 10" id="KW-0067">ATP-binding</keyword>
<dbReference type="EMBL" id="AYYI01000027">
    <property type="protein sequence ID" value="KRM98713.1"/>
    <property type="molecule type" value="Genomic_DNA"/>
</dbReference>
<dbReference type="NCBIfam" id="TIGR00573">
    <property type="entry name" value="dnaq"/>
    <property type="match status" value="1"/>
</dbReference>
<comment type="caution">
    <text evidence="13">The sequence shown here is derived from an EMBL/GenBank/DDBJ whole genome shotgun (WGS) entry which is preliminary data.</text>
</comment>
<accession>A0A0R2DDG1</accession>
<dbReference type="HAMAP" id="MF_02206">
    <property type="entry name" value="DinG_exonucl"/>
    <property type="match status" value="1"/>
</dbReference>
<evidence type="ECO:0000256" key="8">
    <source>
        <dbReference type="ARBA" id="ARBA00022840"/>
    </source>
</evidence>
<dbReference type="OrthoDB" id="9803913at2"/>
<dbReference type="InterPro" id="IPR012337">
    <property type="entry name" value="RNaseH-like_sf"/>
</dbReference>
<keyword evidence="1" id="KW-0808">Transferase</keyword>
<keyword evidence="5 10" id="KW-0547">Nucleotide-binding</keyword>
<dbReference type="GO" id="GO:0016818">
    <property type="term" value="F:hydrolase activity, acting on acid anhydrides, in phosphorus-containing anhydrides"/>
    <property type="evidence" value="ECO:0007669"/>
    <property type="project" value="InterPro"/>
</dbReference>
<evidence type="ECO:0000256" key="5">
    <source>
        <dbReference type="ARBA" id="ARBA00022741"/>
    </source>
</evidence>
<dbReference type="InterPro" id="IPR006555">
    <property type="entry name" value="ATP-dep_Helicase_C"/>
</dbReference>
<evidence type="ECO:0000256" key="11">
    <source>
        <dbReference type="RuleBase" id="RU364106"/>
    </source>
</evidence>
<dbReference type="SUPFAM" id="SSF53098">
    <property type="entry name" value="Ribonuclease H-like"/>
    <property type="match status" value="1"/>
</dbReference>
<keyword evidence="2" id="KW-0548">Nucleotidyltransferase</keyword>
<evidence type="ECO:0000256" key="1">
    <source>
        <dbReference type="ARBA" id="ARBA00022679"/>
    </source>
</evidence>
<dbReference type="InterPro" id="IPR036397">
    <property type="entry name" value="RNaseH_sf"/>
</dbReference>
<dbReference type="SMART" id="SM00491">
    <property type="entry name" value="HELICc2"/>
    <property type="match status" value="1"/>
</dbReference>
<dbReference type="GO" id="GO:0003677">
    <property type="term" value="F:DNA binding"/>
    <property type="evidence" value="ECO:0007669"/>
    <property type="project" value="InterPro"/>
</dbReference>
<dbReference type="Pfam" id="PF00929">
    <property type="entry name" value="RNase_T"/>
    <property type="match status" value="1"/>
</dbReference>
<dbReference type="FunFam" id="3.30.420.10:FF:000045">
    <property type="entry name" value="3'-5' exonuclease DinG"/>
    <property type="match status" value="1"/>
</dbReference>
<evidence type="ECO:0000313" key="14">
    <source>
        <dbReference type="Proteomes" id="UP000051638"/>
    </source>
</evidence>
<dbReference type="InterPro" id="IPR006054">
    <property type="entry name" value="DnaQ"/>
</dbReference>
<dbReference type="Proteomes" id="UP000051638">
    <property type="component" value="Unassembled WGS sequence"/>
</dbReference>
<evidence type="ECO:0000256" key="9">
    <source>
        <dbReference type="ARBA" id="ARBA00022932"/>
    </source>
</evidence>
<evidence type="ECO:0000256" key="4">
    <source>
        <dbReference type="ARBA" id="ARBA00022722"/>
    </source>
</evidence>
<dbReference type="PROSITE" id="PS51193">
    <property type="entry name" value="HELICASE_ATP_BIND_2"/>
    <property type="match status" value="1"/>
</dbReference>
<dbReference type="RefSeq" id="WP_057873685.1">
    <property type="nucleotide sequence ID" value="NZ_AYYI01000027.1"/>
</dbReference>
<comment type="similarity">
    <text evidence="10 11">Belongs to the helicase family. DinG subfamily. Type 2 sub-subfamily.</text>
</comment>
<proteinExistence type="inferred from homology"/>
<dbReference type="NCBIfam" id="TIGR01407">
    <property type="entry name" value="dinG_rel"/>
    <property type="match status" value="1"/>
</dbReference>
<dbReference type="SUPFAM" id="SSF52540">
    <property type="entry name" value="P-loop containing nucleoside triphosphate hydrolases"/>
    <property type="match status" value="1"/>
</dbReference>
<dbReference type="GO" id="GO:0003678">
    <property type="term" value="F:DNA helicase activity"/>
    <property type="evidence" value="ECO:0007669"/>
    <property type="project" value="TreeGrafter"/>
</dbReference>
<keyword evidence="6 10" id="KW-0378">Hydrolase</keyword>
<evidence type="ECO:0000256" key="10">
    <source>
        <dbReference type="HAMAP-Rule" id="MF_02206"/>
    </source>
</evidence>
<evidence type="ECO:0000256" key="7">
    <source>
        <dbReference type="ARBA" id="ARBA00022839"/>
    </source>
</evidence>
<evidence type="ECO:0000256" key="2">
    <source>
        <dbReference type="ARBA" id="ARBA00022695"/>
    </source>
</evidence>
<name>A0A0R2DDG1_9LACO</name>
<evidence type="ECO:0000256" key="3">
    <source>
        <dbReference type="ARBA" id="ARBA00022705"/>
    </source>
</evidence>
<dbReference type="GO" id="GO:0003887">
    <property type="term" value="F:DNA-directed DNA polymerase activity"/>
    <property type="evidence" value="ECO:0007669"/>
    <property type="project" value="UniProtKB-KW"/>
</dbReference>
<dbReference type="PANTHER" id="PTHR11472">
    <property type="entry name" value="DNA REPAIR DEAD HELICASE RAD3/XP-D SUBFAMILY MEMBER"/>
    <property type="match status" value="1"/>
</dbReference>
<dbReference type="AlphaFoldDB" id="A0A0R2DDG1"/>
<keyword evidence="13" id="KW-0347">Helicase</keyword>
<dbReference type="PANTHER" id="PTHR11472:SF34">
    <property type="entry name" value="REGULATOR OF TELOMERE ELONGATION HELICASE 1"/>
    <property type="match status" value="1"/>
</dbReference>
<keyword evidence="7 10" id="KW-0269">Exonuclease</keyword>
<dbReference type="CDD" id="cd06127">
    <property type="entry name" value="DEDDh"/>
    <property type="match status" value="1"/>
</dbReference>
<dbReference type="Gene3D" id="3.40.50.300">
    <property type="entry name" value="P-loop containing nucleotide triphosphate hydrolases"/>
    <property type="match status" value="2"/>
</dbReference>
<dbReference type="Pfam" id="PF13307">
    <property type="entry name" value="Helicase_C_2"/>
    <property type="match status" value="1"/>
</dbReference>
<keyword evidence="3" id="KW-0235">DNA replication</keyword>
<evidence type="ECO:0000313" key="13">
    <source>
        <dbReference type="EMBL" id="KRM98713.1"/>
    </source>
</evidence>